<dbReference type="RefSeq" id="WP_317625169.1">
    <property type="nucleotide sequence ID" value="NZ_JANFFA010000001.1"/>
</dbReference>
<reference evidence="2" key="2">
    <citation type="submission" date="2023-04" db="EMBL/GenBank/DDBJ databases">
        <title>'Rhodoalgimonas zhirmunskyi' gen. nov., isolated from a red alga.</title>
        <authorList>
            <person name="Nedashkovskaya O.I."/>
            <person name="Otstavnykh N.Y."/>
            <person name="Bystritskaya E.P."/>
            <person name="Balabanova L.A."/>
            <person name="Isaeva M.P."/>
        </authorList>
    </citation>
    <scope>NUCLEOTIDE SEQUENCE</scope>
    <source>
        <strain evidence="2">10Alg 79</strain>
    </source>
</reference>
<keyword evidence="3" id="KW-1185">Reference proteome</keyword>
<dbReference type="AlphaFoldDB" id="A0AAJ1U894"/>
<evidence type="ECO:0000256" key="1">
    <source>
        <dbReference type="ARBA" id="ARBA00023186"/>
    </source>
</evidence>
<dbReference type="Proteomes" id="UP001227162">
    <property type="component" value="Unassembled WGS sequence"/>
</dbReference>
<dbReference type="Pfam" id="PF01774">
    <property type="entry name" value="UreD"/>
    <property type="match status" value="1"/>
</dbReference>
<evidence type="ECO:0000313" key="2">
    <source>
        <dbReference type="EMBL" id="MDQ2093585.1"/>
    </source>
</evidence>
<dbReference type="EMBL" id="JANFFA010000001">
    <property type="protein sequence ID" value="MDQ2093585.1"/>
    <property type="molecule type" value="Genomic_DNA"/>
</dbReference>
<dbReference type="InterPro" id="IPR002669">
    <property type="entry name" value="UreD"/>
</dbReference>
<protein>
    <submittedName>
        <fullName evidence="2">Urease accessory protein UreD</fullName>
    </submittedName>
</protein>
<accession>A0AAJ1U894</accession>
<comment type="caution">
    <text evidence="2">The sequence shown here is derived from an EMBL/GenBank/DDBJ whole genome shotgun (WGS) entry which is preliminary data.</text>
</comment>
<proteinExistence type="predicted"/>
<gene>
    <name evidence="2" type="ORF">NOI20_05640</name>
</gene>
<organism evidence="2 3">
    <name type="scientific">Rhodalgimonas zhirmunskyi</name>
    <dbReference type="NCBI Taxonomy" id="2964767"/>
    <lineage>
        <taxon>Bacteria</taxon>
        <taxon>Pseudomonadati</taxon>
        <taxon>Pseudomonadota</taxon>
        <taxon>Alphaproteobacteria</taxon>
        <taxon>Rhodobacterales</taxon>
        <taxon>Roseobacteraceae</taxon>
        <taxon>Rhodalgimonas</taxon>
    </lineage>
</organism>
<name>A0AAJ1U894_9RHOB</name>
<dbReference type="GO" id="GO:0016151">
    <property type="term" value="F:nickel cation binding"/>
    <property type="evidence" value="ECO:0007669"/>
    <property type="project" value="InterPro"/>
</dbReference>
<reference evidence="2" key="1">
    <citation type="submission" date="2022-07" db="EMBL/GenBank/DDBJ databases">
        <authorList>
            <person name="Otstavnykh N."/>
            <person name="Isaeva M."/>
            <person name="Bystritskaya E."/>
        </authorList>
    </citation>
    <scope>NUCLEOTIDE SEQUENCE</scope>
    <source>
        <strain evidence="2">10Alg 79</strain>
    </source>
</reference>
<evidence type="ECO:0000313" key="3">
    <source>
        <dbReference type="Proteomes" id="UP001227162"/>
    </source>
</evidence>
<sequence>MAAPSGGRVQTAPQLGLRISAQPTGRSHIAGRRVSWPWSLPRGFYMNGLHGPLTVLPQCAAAGLLPGDHWRHDLQVDNHAGLRFVEAGATVVHAGKAPPGVVDWRISVGAGATLALFGQPFVLLPRARLHQTFDITLHDNAIAIISDGMCLSTAAPDGQSWQSTLCVKRADGLPILREAQQVDGAGLARIAACHGQTHGQSHGQSHGPARAFASIMVFAPADVLADLLGELQDFVRQLKEGYGACGMLRAKQGIGLRLVCGDGGALTRAMNAAQDKLERRFFG</sequence>
<keyword evidence="1" id="KW-0143">Chaperone</keyword>